<evidence type="ECO:0000313" key="2">
    <source>
        <dbReference type="EMBL" id="KAL0633177.1"/>
    </source>
</evidence>
<evidence type="ECO:0000313" key="3">
    <source>
        <dbReference type="Proteomes" id="UP001447188"/>
    </source>
</evidence>
<keyword evidence="3" id="KW-1185">Reference proteome</keyword>
<gene>
    <name evidence="2" type="ORF">Q9L58_007918</name>
</gene>
<evidence type="ECO:0000259" key="1">
    <source>
        <dbReference type="Pfam" id="PF22939"/>
    </source>
</evidence>
<dbReference type="EMBL" id="JBBBZM010000134">
    <property type="protein sequence ID" value="KAL0633177.1"/>
    <property type="molecule type" value="Genomic_DNA"/>
</dbReference>
<reference evidence="2 3" key="1">
    <citation type="submission" date="2024-02" db="EMBL/GenBank/DDBJ databases">
        <title>Discinaceae phylogenomics.</title>
        <authorList>
            <person name="Dirks A.C."/>
            <person name="James T.Y."/>
        </authorList>
    </citation>
    <scope>NUCLEOTIDE SEQUENCE [LARGE SCALE GENOMIC DNA]</scope>
    <source>
        <strain evidence="2 3">ACD0624</strain>
    </source>
</reference>
<name>A0ABR3GBU7_9PEZI</name>
<dbReference type="Proteomes" id="UP001447188">
    <property type="component" value="Unassembled WGS sequence"/>
</dbReference>
<dbReference type="InterPro" id="IPR054471">
    <property type="entry name" value="GPIID_WHD"/>
</dbReference>
<accession>A0ABR3GBU7</accession>
<proteinExistence type="predicted"/>
<feature type="domain" description="GPI inositol-deacylase winged helix" evidence="1">
    <location>
        <begin position="137"/>
        <end position="193"/>
    </location>
</feature>
<protein>
    <recommendedName>
        <fullName evidence="1">GPI inositol-deacylase winged helix domain-containing protein</fullName>
    </recommendedName>
</protein>
<dbReference type="PANTHER" id="PTHR10039">
    <property type="entry name" value="AMELOGENIN"/>
    <property type="match status" value="1"/>
</dbReference>
<dbReference type="PANTHER" id="PTHR10039:SF16">
    <property type="entry name" value="GPI INOSITOL-DEACYLASE"/>
    <property type="match status" value="1"/>
</dbReference>
<sequence>MFQQMGSDGINIFMTSRPLAEIQRLLTSAVNIKLSAQREDIVMYLEGKITNLRELKPAKAGLLEKYKDRVISGIAGCADEMFLLVRFYFEFLCQQYNAKRLLLALETLKSPSNSTEALDLCYQRVIKGIREQEDTADLALSVLSWLVKAKRPLKINELQEALAVERGVYELDQLNLTDVATLVDVCGGLVPADPRNPSKPG</sequence>
<dbReference type="Pfam" id="PF22939">
    <property type="entry name" value="WHD_GPIID"/>
    <property type="match status" value="1"/>
</dbReference>
<comment type="caution">
    <text evidence="2">The sequence shown here is derived from an EMBL/GenBank/DDBJ whole genome shotgun (WGS) entry which is preliminary data.</text>
</comment>
<organism evidence="2 3">
    <name type="scientific">Discina gigas</name>
    <dbReference type="NCBI Taxonomy" id="1032678"/>
    <lineage>
        <taxon>Eukaryota</taxon>
        <taxon>Fungi</taxon>
        <taxon>Dikarya</taxon>
        <taxon>Ascomycota</taxon>
        <taxon>Pezizomycotina</taxon>
        <taxon>Pezizomycetes</taxon>
        <taxon>Pezizales</taxon>
        <taxon>Discinaceae</taxon>
        <taxon>Discina</taxon>
    </lineage>
</organism>